<protein>
    <submittedName>
        <fullName evidence="1">Cobalamin-5-phosphate synthase</fullName>
    </submittedName>
</protein>
<dbReference type="EMBL" id="FNUC01000004">
    <property type="protein sequence ID" value="SEF14692.1"/>
    <property type="molecule type" value="Genomic_DNA"/>
</dbReference>
<gene>
    <name evidence="1" type="ORF">SAMN04488561_4702</name>
</gene>
<dbReference type="Proteomes" id="UP000181980">
    <property type="component" value="Unassembled WGS sequence"/>
</dbReference>
<evidence type="ECO:0000313" key="2">
    <source>
        <dbReference type="Proteomes" id="UP000181980"/>
    </source>
</evidence>
<dbReference type="AlphaFoldDB" id="A0A1H5PLB9"/>
<keyword evidence="2" id="KW-1185">Reference proteome</keyword>
<evidence type="ECO:0000313" key="1">
    <source>
        <dbReference type="EMBL" id="SEF14692.1"/>
    </source>
</evidence>
<dbReference type="GO" id="GO:0009236">
    <property type="term" value="P:cobalamin biosynthetic process"/>
    <property type="evidence" value="ECO:0007669"/>
    <property type="project" value="UniProtKB-UniPathway"/>
</dbReference>
<reference evidence="2" key="1">
    <citation type="submission" date="2016-10" db="EMBL/GenBank/DDBJ databases">
        <authorList>
            <person name="Varghese N."/>
            <person name="Submissions S."/>
        </authorList>
    </citation>
    <scope>NUCLEOTIDE SEQUENCE [LARGE SCALE GENOMIC DNA]</scope>
    <source>
        <strain evidence="2">DSM 45237</strain>
    </source>
</reference>
<dbReference type="Pfam" id="PF02654">
    <property type="entry name" value="CobS"/>
    <property type="match status" value="1"/>
</dbReference>
<dbReference type="GO" id="GO:0008818">
    <property type="term" value="F:cobalamin 5'-phosphate synthase activity"/>
    <property type="evidence" value="ECO:0007669"/>
    <property type="project" value="InterPro"/>
</dbReference>
<organism evidence="1 2">
    <name type="scientific">Jiangella alba</name>
    <dbReference type="NCBI Taxonomy" id="561176"/>
    <lineage>
        <taxon>Bacteria</taxon>
        <taxon>Bacillati</taxon>
        <taxon>Actinomycetota</taxon>
        <taxon>Actinomycetes</taxon>
        <taxon>Jiangellales</taxon>
        <taxon>Jiangellaceae</taxon>
        <taxon>Jiangella</taxon>
    </lineage>
</organism>
<name>A0A1H5PLB9_9ACTN</name>
<proteinExistence type="predicted"/>
<dbReference type="InterPro" id="IPR003805">
    <property type="entry name" value="CobS"/>
</dbReference>
<dbReference type="GO" id="GO:0051073">
    <property type="term" value="F:adenosylcobinamide-GDP ribazoletransferase activity"/>
    <property type="evidence" value="ECO:0007669"/>
    <property type="project" value="InterPro"/>
</dbReference>
<sequence>MIGALRAAVGFLTRIPVGPAPFSGPALDRAGAWFPLVGVVVGGPGWASGGWRTGWPVRWSVRWPRCW</sequence>
<dbReference type="UniPathway" id="UPA00148">
    <property type="reaction ID" value="UER00238"/>
</dbReference>
<accession>A0A1H5PLB9</accession>